<proteinExistence type="predicted"/>
<reference evidence="2" key="1">
    <citation type="submission" date="2017-07" db="EMBL/GenBank/DDBJ databases">
        <title>Taro Niue Genome Assembly and Annotation.</title>
        <authorList>
            <person name="Atibalentja N."/>
            <person name="Keating K."/>
            <person name="Fields C.J."/>
        </authorList>
    </citation>
    <scope>NUCLEOTIDE SEQUENCE</scope>
    <source>
        <strain evidence="2">Niue_2</strain>
        <tissue evidence="2">Leaf</tissue>
    </source>
</reference>
<sequence length="59" mass="6247">MQNPEITMGAYGEGDRAVRPKGQVVTDPQGDRAVRPEGQVATDPRKGRDGSGTECDTGM</sequence>
<evidence type="ECO:0000256" key="1">
    <source>
        <dbReference type="SAM" id="MobiDB-lite"/>
    </source>
</evidence>
<protein>
    <submittedName>
        <fullName evidence="2">Uncharacterized protein</fullName>
    </submittedName>
</protein>
<feature type="region of interest" description="Disordered" evidence="1">
    <location>
        <begin position="1"/>
        <end position="59"/>
    </location>
</feature>
<dbReference type="AlphaFoldDB" id="A0A843VXW4"/>
<comment type="caution">
    <text evidence="2">The sequence shown here is derived from an EMBL/GenBank/DDBJ whole genome shotgun (WGS) entry which is preliminary data.</text>
</comment>
<dbReference type="Proteomes" id="UP000652761">
    <property type="component" value="Unassembled WGS sequence"/>
</dbReference>
<dbReference type="EMBL" id="NMUH01002091">
    <property type="protein sequence ID" value="MQL97734.1"/>
    <property type="molecule type" value="Genomic_DNA"/>
</dbReference>
<organism evidence="2 3">
    <name type="scientific">Colocasia esculenta</name>
    <name type="common">Wild taro</name>
    <name type="synonym">Arum esculentum</name>
    <dbReference type="NCBI Taxonomy" id="4460"/>
    <lineage>
        <taxon>Eukaryota</taxon>
        <taxon>Viridiplantae</taxon>
        <taxon>Streptophyta</taxon>
        <taxon>Embryophyta</taxon>
        <taxon>Tracheophyta</taxon>
        <taxon>Spermatophyta</taxon>
        <taxon>Magnoliopsida</taxon>
        <taxon>Liliopsida</taxon>
        <taxon>Araceae</taxon>
        <taxon>Aroideae</taxon>
        <taxon>Colocasieae</taxon>
        <taxon>Colocasia</taxon>
    </lineage>
</organism>
<accession>A0A843VXW4</accession>
<keyword evidence="3" id="KW-1185">Reference proteome</keyword>
<name>A0A843VXW4_COLES</name>
<evidence type="ECO:0000313" key="2">
    <source>
        <dbReference type="EMBL" id="MQL97734.1"/>
    </source>
</evidence>
<evidence type="ECO:0000313" key="3">
    <source>
        <dbReference type="Proteomes" id="UP000652761"/>
    </source>
</evidence>
<gene>
    <name evidence="2" type="ORF">Taro_030431</name>
</gene>